<proteinExistence type="predicted"/>
<reference evidence="1" key="1">
    <citation type="submission" date="2019-08" db="EMBL/GenBank/DDBJ databases">
        <authorList>
            <person name="Kucharzyk K."/>
            <person name="Murdoch R.W."/>
            <person name="Higgins S."/>
            <person name="Loffler F."/>
        </authorList>
    </citation>
    <scope>NUCLEOTIDE SEQUENCE</scope>
</reference>
<name>A0A645IBB4_9ZZZZ</name>
<organism evidence="1">
    <name type="scientific">bioreactor metagenome</name>
    <dbReference type="NCBI Taxonomy" id="1076179"/>
    <lineage>
        <taxon>unclassified sequences</taxon>
        <taxon>metagenomes</taxon>
        <taxon>ecological metagenomes</taxon>
    </lineage>
</organism>
<dbReference type="EMBL" id="VSSQ01111024">
    <property type="protein sequence ID" value="MPN48568.1"/>
    <property type="molecule type" value="Genomic_DNA"/>
</dbReference>
<comment type="caution">
    <text evidence="1">The sequence shown here is derived from an EMBL/GenBank/DDBJ whole genome shotgun (WGS) entry which is preliminary data.</text>
</comment>
<sequence length="81" mass="8417">MTVTAADMAMQKARIWSSSVISLPTVRISFGPYSVRPSEMPMAPTSMTQSGMPALADSLPWITVSAMAASGPMALATSLAP</sequence>
<evidence type="ECO:0000313" key="1">
    <source>
        <dbReference type="EMBL" id="MPN48568.1"/>
    </source>
</evidence>
<dbReference type="AlphaFoldDB" id="A0A645IBB4"/>
<accession>A0A645IBB4</accession>
<protein>
    <submittedName>
        <fullName evidence="1">Uncharacterized protein</fullName>
    </submittedName>
</protein>
<gene>
    <name evidence="1" type="ORF">SDC9_196178</name>
</gene>